<accession>A0A6V8NW08</accession>
<proteinExistence type="predicted"/>
<protein>
    <submittedName>
        <fullName evidence="1">Uncharacterized protein</fullName>
    </submittedName>
</protein>
<evidence type="ECO:0000313" key="1">
    <source>
        <dbReference type="EMBL" id="GFP24442.1"/>
    </source>
</evidence>
<organism evidence="1 2">
    <name type="scientific">Candidatus Hakubella thermalkaliphila</name>
    <dbReference type="NCBI Taxonomy" id="2754717"/>
    <lineage>
        <taxon>Bacteria</taxon>
        <taxon>Bacillati</taxon>
        <taxon>Actinomycetota</taxon>
        <taxon>Actinomycetota incertae sedis</taxon>
        <taxon>Candidatus Hakubellales</taxon>
        <taxon>Candidatus Hakubellaceae</taxon>
        <taxon>Candidatus Hakubella</taxon>
    </lineage>
</organism>
<name>A0A6V8NW08_9ACTN</name>
<dbReference type="Proteomes" id="UP000585609">
    <property type="component" value="Unassembled WGS sequence"/>
</dbReference>
<dbReference type="AlphaFoldDB" id="A0A6V8NW08"/>
<gene>
    <name evidence="1" type="ORF">HKBW3S09_01909</name>
</gene>
<feature type="non-terminal residue" evidence="1">
    <location>
        <position position="27"/>
    </location>
</feature>
<sequence>MIQAVRAIVHDNAMPKKAYDLYLSFKK</sequence>
<evidence type="ECO:0000313" key="2">
    <source>
        <dbReference type="Proteomes" id="UP000585609"/>
    </source>
</evidence>
<comment type="caution">
    <text evidence="1">The sequence shown here is derived from an EMBL/GenBank/DDBJ whole genome shotgun (WGS) entry which is preliminary data.</text>
</comment>
<dbReference type="EMBL" id="BLRW01000569">
    <property type="protein sequence ID" value="GFP24442.1"/>
    <property type="molecule type" value="Genomic_DNA"/>
</dbReference>
<reference evidence="1 2" key="1">
    <citation type="journal article" date="2020" name="Front. Microbiol.">
        <title>Single-cell genomics of novel Actinobacteria with the Wood-Ljungdahl pathway discovered in a serpentinizing system.</title>
        <authorList>
            <person name="Merino N."/>
            <person name="Kawai M."/>
            <person name="Boyd E.S."/>
            <person name="Colman D.R."/>
            <person name="McGlynn S.E."/>
            <person name="Nealson K.H."/>
            <person name="Kurokawa K."/>
            <person name="Hongoh Y."/>
        </authorList>
    </citation>
    <scope>NUCLEOTIDE SEQUENCE [LARGE SCALE GENOMIC DNA]</scope>
    <source>
        <strain evidence="1 2">S09_30</strain>
    </source>
</reference>